<name>A0A9Q4GQU4_MORMO</name>
<reference evidence="1" key="1">
    <citation type="submission" date="2022-08" db="EMBL/GenBank/DDBJ databases">
        <authorList>
            <person name="Dale J.L."/>
        </authorList>
    </citation>
    <scope>NUCLEOTIDE SEQUENCE</scope>
    <source>
        <strain evidence="1">2022EL-00758</strain>
    </source>
</reference>
<gene>
    <name evidence="1" type="ORF">N0392_06155</name>
</gene>
<dbReference type="Pfam" id="PF09477">
    <property type="entry name" value="Type_III_YscG"/>
    <property type="match status" value="1"/>
</dbReference>
<comment type="caution">
    <text evidence="1">The sequence shown here is derived from an EMBL/GenBank/DDBJ whole genome shotgun (WGS) entry which is preliminary data.</text>
</comment>
<protein>
    <submittedName>
        <fullName evidence="1">YscG family type III secretion system chaperone</fullName>
    </submittedName>
</protein>
<dbReference type="AlphaFoldDB" id="A0A9Q4GQU4"/>
<dbReference type="InterPro" id="IPR013348">
    <property type="entry name" value="T3SS_YscG_PscG"/>
</dbReference>
<dbReference type="InterPro" id="IPR011990">
    <property type="entry name" value="TPR-like_helical_dom_sf"/>
</dbReference>
<organism evidence="1 2">
    <name type="scientific">Morganella morganii</name>
    <name type="common">Proteus morganii</name>
    <dbReference type="NCBI Taxonomy" id="582"/>
    <lineage>
        <taxon>Bacteria</taxon>
        <taxon>Pseudomonadati</taxon>
        <taxon>Pseudomonadota</taxon>
        <taxon>Gammaproteobacteria</taxon>
        <taxon>Enterobacterales</taxon>
        <taxon>Morganellaceae</taxon>
        <taxon>Morganella</taxon>
    </lineage>
</organism>
<dbReference type="EMBL" id="JAPNMI010000003">
    <property type="protein sequence ID" value="MCY0789266.1"/>
    <property type="molecule type" value="Genomic_DNA"/>
</dbReference>
<dbReference type="RefSeq" id="WP_260250235.1">
    <property type="nucleotide sequence ID" value="NZ_JALMEJ010000019.1"/>
</dbReference>
<dbReference type="Gene3D" id="1.25.40.10">
    <property type="entry name" value="Tetratricopeptide repeat domain"/>
    <property type="match status" value="1"/>
</dbReference>
<sequence length="118" mass="13358">MMVYSDERLLAEIALAGILAGKYKEAEAIAAWLLTQDTRYHESGKLILVTSWHACQKYTEIVHLLSGSCSSSLLPFKALSEYHLGLNHNLKKTIKILKSDENNELTVFAEQFEKDLFL</sequence>
<accession>A0A9Q4GQU4</accession>
<proteinExistence type="predicted"/>
<dbReference type="Proteomes" id="UP001076655">
    <property type="component" value="Unassembled WGS sequence"/>
</dbReference>
<evidence type="ECO:0000313" key="1">
    <source>
        <dbReference type="EMBL" id="MCY0789266.1"/>
    </source>
</evidence>
<evidence type="ECO:0000313" key="2">
    <source>
        <dbReference type="Proteomes" id="UP001076655"/>
    </source>
</evidence>